<dbReference type="Proteomes" id="UP000245626">
    <property type="component" value="Unassembled WGS sequence"/>
</dbReference>
<sequence length="675" mass="73834">MDRPSSEDGRMEDLSYALQLITDACQIEAAYLAQSLGGGEGEQSLSNWEPMCLYGNALGKSVEQNTGLDPEVHSHAVKEPLVFQHVELGDDLGKREAVLPWDYTGSEGQKFRAACLVPCRHGDGREECQLHWVLVALSTDPRRVFFSYELDFIKQFAALMVPVLMTTDVSQVRSPRKVEAIQRPSRKLTVVDRNNSRSTGSSPRMDCTGLPPRIVIPDEQDGERRLGITGTKKGRGLIGKGRGLRLSSDDVDSEINGFSDSDSEVSSDSQELPSFLLSNVDRLRESLGTRFGHDARMGSRKVEEDAAPASPSFGGGLQTSIFSNLCEPIPPPRDAAGNLIPDGSLTIQAGQGRSSSDSDHVTPEWGPPFITEGRIKEAGRKVASLFSGPWQSSHVHQHPSHATVVGQSRAWPVSSRLRYEDRRSPCISPWEKAASNTHPVSSLRRPATGIDSANDHRRLRLQSDRPGKMQGQLESPRCELEKQVRKIPSADDASLSSLAPNRDLDGERGQLKNHPSTGSFIVMGWESHRDARVEERRPNADVWAISTSRKEGPLASPTGTTYQGIEPGETKAVQDGSRRSSMARMVPGRSVLSMTFDQEEEGAYWVRRGSFSEGEVDGKELSQVDSTEGKALSFPDHLPGNVNLETSSNVVEGGGTKIYMTESQVASTEGFEMVM</sequence>
<protein>
    <submittedName>
        <fullName evidence="1">Uncharacterized protein</fullName>
    </submittedName>
</protein>
<keyword evidence="2" id="KW-1185">Reference proteome</keyword>
<organism evidence="1 2">
    <name type="scientific">Violaceomyces palustris</name>
    <dbReference type="NCBI Taxonomy" id="1673888"/>
    <lineage>
        <taxon>Eukaryota</taxon>
        <taxon>Fungi</taxon>
        <taxon>Dikarya</taxon>
        <taxon>Basidiomycota</taxon>
        <taxon>Ustilaginomycotina</taxon>
        <taxon>Ustilaginomycetes</taxon>
        <taxon>Violaceomycetales</taxon>
        <taxon>Violaceomycetaceae</taxon>
        <taxon>Violaceomyces</taxon>
    </lineage>
</organism>
<evidence type="ECO:0000313" key="2">
    <source>
        <dbReference type="Proteomes" id="UP000245626"/>
    </source>
</evidence>
<reference evidence="1 2" key="1">
    <citation type="journal article" date="2018" name="Mol. Biol. Evol.">
        <title>Broad Genomic Sampling Reveals a Smut Pathogenic Ancestry of the Fungal Clade Ustilaginomycotina.</title>
        <authorList>
            <person name="Kijpornyongpan T."/>
            <person name="Mondo S.J."/>
            <person name="Barry K."/>
            <person name="Sandor L."/>
            <person name="Lee J."/>
            <person name="Lipzen A."/>
            <person name="Pangilinan J."/>
            <person name="LaButti K."/>
            <person name="Hainaut M."/>
            <person name="Henrissat B."/>
            <person name="Grigoriev I.V."/>
            <person name="Spatafora J.W."/>
            <person name="Aime M.C."/>
        </authorList>
    </citation>
    <scope>NUCLEOTIDE SEQUENCE [LARGE SCALE GENOMIC DNA]</scope>
    <source>
        <strain evidence="1 2">SA 807</strain>
    </source>
</reference>
<name>A0ACD0NZ60_9BASI</name>
<dbReference type="EMBL" id="KZ819869">
    <property type="protein sequence ID" value="PWN51118.1"/>
    <property type="molecule type" value="Genomic_DNA"/>
</dbReference>
<proteinExistence type="predicted"/>
<accession>A0ACD0NZ60</accession>
<evidence type="ECO:0000313" key="1">
    <source>
        <dbReference type="EMBL" id="PWN51118.1"/>
    </source>
</evidence>
<gene>
    <name evidence="1" type="ORF">IE53DRAFT_386536</name>
</gene>